<keyword evidence="2" id="KW-1185">Reference proteome</keyword>
<proteinExistence type="predicted"/>
<dbReference type="EMBL" id="JABXYJ010000014">
    <property type="protein sequence ID" value="NVO79417.1"/>
    <property type="molecule type" value="Genomic_DNA"/>
</dbReference>
<dbReference type="Gene3D" id="3.40.50.620">
    <property type="entry name" value="HUPs"/>
    <property type="match status" value="1"/>
</dbReference>
<name>A0A850QJW9_9BURK</name>
<dbReference type="SUPFAM" id="SSF52402">
    <property type="entry name" value="Adenine nucleotide alpha hydrolases-like"/>
    <property type="match status" value="1"/>
</dbReference>
<gene>
    <name evidence="1" type="ORF">HV832_16480</name>
</gene>
<comment type="caution">
    <text evidence="1">The sequence shown here is derived from an EMBL/GenBank/DDBJ whole genome shotgun (WGS) entry which is preliminary data.</text>
</comment>
<accession>A0A850QJW9</accession>
<evidence type="ECO:0008006" key="3">
    <source>
        <dbReference type="Google" id="ProtNLM"/>
    </source>
</evidence>
<organism evidence="1 2">
    <name type="scientific">Undibacterium oligocarboniphilum</name>
    <dbReference type="NCBI Taxonomy" id="666702"/>
    <lineage>
        <taxon>Bacteria</taxon>
        <taxon>Pseudomonadati</taxon>
        <taxon>Pseudomonadota</taxon>
        <taxon>Betaproteobacteria</taxon>
        <taxon>Burkholderiales</taxon>
        <taxon>Oxalobacteraceae</taxon>
        <taxon>Undibacterium</taxon>
    </lineage>
</organism>
<evidence type="ECO:0000313" key="2">
    <source>
        <dbReference type="Proteomes" id="UP000588051"/>
    </source>
</evidence>
<evidence type="ECO:0000313" key="1">
    <source>
        <dbReference type="EMBL" id="NVO79417.1"/>
    </source>
</evidence>
<protein>
    <recommendedName>
        <fullName evidence="3">Phosphoadenosine phosphosulphate reductase domain-containing protein</fullName>
    </recommendedName>
</protein>
<dbReference type="AlphaFoldDB" id="A0A850QJW9"/>
<reference evidence="1 2" key="1">
    <citation type="submission" date="2020-06" db="EMBL/GenBank/DDBJ databases">
        <authorList>
            <person name="Qiu C."/>
            <person name="Liu Z."/>
        </authorList>
    </citation>
    <scope>NUCLEOTIDE SEQUENCE [LARGE SCALE GENOMIC DNA]</scope>
    <source>
        <strain evidence="1 2">EM 1</strain>
    </source>
</reference>
<sequence length="148" mass="16227">MNTNSVSILTHEQIQRLQQSIEGRIVVVCFGAGVDSTAMLCALHAANIRPELITFADTGAEKNITYQHVQKMNQVLPSWGWSLVTVCKKITLESTSYDDLFGNCIDNETLPALAFENRVQSSGSKVRRTHILKARSPALLSALPIQSG</sequence>
<dbReference type="RefSeq" id="WP_176805085.1">
    <property type="nucleotide sequence ID" value="NZ_JABXYJ010000014.1"/>
</dbReference>
<dbReference type="Proteomes" id="UP000588051">
    <property type="component" value="Unassembled WGS sequence"/>
</dbReference>
<dbReference type="InterPro" id="IPR014729">
    <property type="entry name" value="Rossmann-like_a/b/a_fold"/>
</dbReference>